<dbReference type="EMBL" id="JABWGV010000002">
    <property type="protein sequence ID" value="NVD44789.1"/>
    <property type="molecule type" value="Genomic_DNA"/>
</dbReference>
<dbReference type="Pfam" id="PF13787">
    <property type="entry name" value="HXXEE"/>
    <property type="match status" value="1"/>
</dbReference>
<keyword evidence="3" id="KW-1185">Reference proteome</keyword>
<dbReference type="AlphaFoldDB" id="A0A850HCF9"/>
<evidence type="ECO:0000313" key="2">
    <source>
        <dbReference type="EMBL" id="NVD44789.1"/>
    </source>
</evidence>
<evidence type="ECO:0000256" key="1">
    <source>
        <dbReference type="SAM" id="Phobius"/>
    </source>
</evidence>
<feature type="transmembrane region" description="Helical" evidence="1">
    <location>
        <begin position="61"/>
        <end position="80"/>
    </location>
</feature>
<comment type="caution">
    <text evidence="2">The sequence shown here is derived from an EMBL/GenBank/DDBJ whole genome shotgun (WGS) entry which is preliminary data.</text>
</comment>
<feature type="transmembrane region" description="Helical" evidence="1">
    <location>
        <begin position="115"/>
        <end position="136"/>
    </location>
</feature>
<feature type="transmembrane region" description="Helical" evidence="1">
    <location>
        <begin position="16"/>
        <end position="35"/>
    </location>
</feature>
<gene>
    <name evidence="2" type="ORF">HUV48_07110</name>
</gene>
<keyword evidence="1" id="KW-0472">Membrane</keyword>
<organism evidence="2 3">
    <name type="scientific">Qipengyuania atrilutea</name>
    <dbReference type="NCBI Taxonomy" id="2744473"/>
    <lineage>
        <taxon>Bacteria</taxon>
        <taxon>Pseudomonadati</taxon>
        <taxon>Pseudomonadota</taxon>
        <taxon>Alphaproteobacteria</taxon>
        <taxon>Sphingomonadales</taxon>
        <taxon>Erythrobacteraceae</taxon>
        <taxon>Qipengyuania</taxon>
    </lineage>
</organism>
<proteinExistence type="predicted"/>
<evidence type="ECO:0000313" key="3">
    <source>
        <dbReference type="Proteomes" id="UP000561438"/>
    </source>
</evidence>
<keyword evidence="1" id="KW-1133">Transmembrane helix</keyword>
<name>A0A850HCF9_9SPHN</name>
<feature type="transmembrane region" description="Helical" evidence="1">
    <location>
        <begin position="148"/>
        <end position="171"/>
    </location>
</feature>
<sequence length="173" mass="18485">MTATKAGTRPARRSRLPVLMAAAIVLHNLEEWWTLPLLPETLDALYALLGLPIAQPEIATIRWALAIFAVVPAGILLIAASKNTPRAAFVCCMIASMSAANALLPHIALSLAWGGYVPGLVTAVFGTLPVGAFVLYEARRSEWLRPRGWLGAIALGIVLLPLVLTGFWALAQL</sequence>
<reference evidence="2 3" key="1">
    <citation type="submission" date="2020-06" db="EMBL/GenBank/DDBJ databases">
        <title>Altererythrobacter sp. HHU K3-1.</title>
        <authorList>
            <person name="Zhang D."/>
            <person name="Xue H."/>
        </authorList>
    </citation>
    <scope>NUCLEOTIDE SEQUENCE [LARGE SCALE GENOMIC DNA]</scope>
    <source>
        <strain evidence="2 3">HHU K3-1</strain>
    </source>
</reference>
<dbReference type="InterPro" id="IPR025671">
    <property type="entry name" value="HXXEE"/>
</dbReference>
<feature type="transmembrane region" description="Helical" evidence="1">
    <location>
        <begin position="87"/>
        <end position="109"/>
    </location>
</feature>
<dbReference type="Proteomes" id="UP000561438">
    <property type="component" value="Unassembled WGS sequence"/>
</dbReference>
<keyword evidence="1" id="KW-0812">Transmembrane</keyword>
<accession>A0A850HCF9</accession>
<protein>
    <submittedName>
        <fullName evidence="2">HXXEE domain-containing protein</fullName>
    </submittedName>
</protein>
<dbReference type="RefSeq" id="WP_176267088.1">
    <property type="nucleotide sequence ID" value="NZ_JABWGV010000002.1"/>
</dbReference>